<protein>
    <submittedName>
        <fullName evidence="1">Polygalacturonase</fullName>
    </submittedName>
</protein>
<proteinExistence type="predicted"/>
<evidence type="ECO:0000313" key="2">
    <source>
        <dbReference type="Proteomes" id="UP000183987"/>
    </source>
</evidence>
<dbReference type="SUPFAM" id="SSF51126">
    <property type="entry name" value="Pectin lyase-like"/>
    <property type="match status" value="1"/>
</dbReference>
<dbReference type="OrthoDB" id="7749009at2"/>
<keyword evidence="2" id="KW-1185">Reference proteome</keyword>
<dbReference type="STRING" id="366533.SAMN05444339_102470"/>
<evidence type="ECO:0000313" key="1">
    <source>
        <dbReference type="EMBL" id="SHE92463.1"/>
    </source>
</evidence>
<dbReference type="RefSeq" id="WP_072856586.1">
    <property type="nucleotide sequence ID" value="NZ_FQUE01000002.1"/>
</dbReference>
<dbReference type="InterPro" id="IPR012334">
    <property type="entry name" value="Pectin_lyas_fold"/>
</dbReference>
<dbReference type="EMBL" id="FQUE01000002">
    <property type="protein sequence ID" value="SHE92463.1"/>
    <property type="molecule type" value="Genomic_DNA"/>
</dbReference>
<dbReference type="Gene3D" id="2.160.20.10">
    <property type="entry name" value="Single-stranded right-handed beta-helix, Pectin lyase-like"/>
    <property type="match status" value="1"/>
</dbReference>
<dbReference type="InterPro" id="IPR011050">
    <property type="entry name" value="Pectin_lyase_fold/virulence"/>
</dbReference>
<reference evidence="2" key="1">
    <citation type="submission" date="2016-11" db="EMBL/GenBank/DDBJ databases">
        <authorList>
            <person name="Varghese N."/>
            <person name="Submissions S."/>
        </authorList>
    </citation>
    <scope>NUCLEOTIDE SEQUENCE [LARGE SCALE GENOMIC DNA]</scope>
    <source>
        <strain evidence="2">DSM 29326</strain>
    </source>
</reference>
<dbReference type="Proteomes" id="UP000183987">
    <property type="component" value="Unassembled WGS sequence"/>
</dbReference>
<sequence length="762" mass="82321">MNKAITDGIVFQPLPFAAGLGVWSSGDGTPGSDTYATSGTGVFVAADQDFGGCLEVQKTSTVQKVRYMGETPILPGCYLRITARVKAVAGPLPSVRIAGYAGRNGGGAATVPTSVGPATALTTYGDVVEVSAIVGTGDRTGVDLVWTNADFGHFGIDLTGPSGGLVRIDDIVIEDYTVAFLRDLIAMVDVRDYGAKGDNAADDSDAFEAADAAANGREILVSEGVYRLAQDVTIQNRIRFEGRVTQPADKRFILQKDFNYRTYVDAFKDEELAFRKAYQALLNFSDHGSLDLNGRIINLTGPVDMQACDPSRTTFATRRVIRNGQFRAAGSGDWATTDVTSQVTYSPSSDRTLSNVVNVANIPVGSLVVGSGVGREVYVTSRNIGARTLQISGGLYDAAGTQTFTFRRFRYLLDFSGYDSLSQFVIDDVEFQGDGNASGILLAPAGLTFHVRDCFFTKPKDRGISSPGNGCQGMMIDRCQFVSNEASLRVQDRTTIAFNSNANDVKVRENRVVLFKHFGVIAGGGSTIVGNHWFHGDTENDGLRRGGVVFTQSNCRAAITGNYIDNCFVEWTNESEANPAFTTGYSFGGLTITGNHFVCINVSPGFNFIVIKPYGPGHFLHGLGVMGNVFRTFNGNINRVEAVDTTFADLDYGRMRQVTFSGNCYNGVTDEVFNPAYLTHTQATASNQWVARTAPQLPFLGRARFVESVLADGPLQTASNQTVNQIPWADKNYGGDQRSIRFVFDQALKGTIRYIARMDNPV</sequence>
<organism evidence="1 2">
    <name type="scientific">Loktanella atrilutea</name>
    <dbReference type="NCBI Taxonomy" id="366533"/>
    <lineage>
        <taxon>Bacteria</taxon>
        <taxon>Pseudomonadati</taxon>
        <taxon>Pseudomonadota</taxon>
        <taxon>Alphaproteobacteria</taxon>
        <taxon>Rhodobacterales</taxon>
        <taxon>Roseobacteraceae</taxon>
        <taxon>Loktanella</taxon>
    </lineage>
</organism>
<gene>
    <name evidence="1" type="ORF">SAMN05444339_102470</name>
</gene>
<dbReference type="AlphaFoldDB" id="A0A1M4XGJ8"/>
<accession>A0A1M4XGJ8</accession>
<name>A0A1M4XGJ8_LOKAT</name>